<proteinExistence type="predicted"/>
<protein>
    <recommendedName>
        <fullName evidence="3">SnoaL-like domain-containing protein</fullName>
    </recommendedName>
</protein>
<organism evidence="1 2">
    <name type="scientific">Mycolicibacterium wolinskyi</name>
    <dbReference type="NCBI Taxonomy" id="59750"/>
    <lineage>
        <taxon>Bacteria</taxon>
        <taxon>Bacillati</taxon>
        <taxon>Actinomycetota</taxon>
        <taxon>Actinomycetes</taxon>
        <taxon>Mycobacteriales</taxon>
        <taxon>Mycobacteriaceae</taxon>
        <taxon>Mycolicibacterium</taxon>
    </lineage>
</organism>
<dbReference type="EMBL" id="LGTW01000044">
    <property type="protein sequence ID" value="KWX19518.1"/>
    <property type="molecule type" value="Genomic_DNA"/>
</dbReference>
<dbReference type="AlphaFoldDB" id="A0A132PB27"/>
<evidence type="ECO:0008006" key="3">
    <source>
        <dbReference type="Google" id="ProtNLM"/>
    </source>
</evidence>
<dbReference type="RefSeq" id="WP_047040856.1">
    <property type="nucleotide sequence ID" value="NZ_LGTW01000044.1"/>
</dbReference>
<reference evidence="1 2" key="1">
    <citation type="submission" date="2015-07" db="EMBL/GenBank/DDBJ databases">
        <title>A draft genome sequence of Mycobacterium wolinskyi.</title>
        <authorList>
            <person name="de Man T.J."/>
            <person name="Perry K.A."/>
            <person name="Coulliette A.D."/>
            <person name="Jensen B."/>
            <person name="Toney N.C."/>
            <person name="Limbago B.M."/>
            <person name="Noble-Wang J."/>
        </authorList>
    </citation>
    <scope>NUCLEOTIDE SEQUENCE [LARGE SCALE GENOMIC DNA]</scope>
    <source>
        <strain evidence="1 2">CDC_01</strain>
    </source>
</reference>
<gene>
    <name evidence="1" type="ORF">AFM11_35525</name>
</gene>
<accession>A0A132PB27</accession>
<evidence type="ECO:0000313" key="2">
    <source>
        <dbReference type="Proteomes" id="UP000070612"/>
    </source>
</evidence>
<name>A0A132PB27_9MYCO</name>
<evidence type="ECO:0000313" key="1">
    <source>
        <dbReference type="EMBL" id="KWX19518.1"/>
    </source>
</evidence>
<sequence length="156" mass="18021">MSSTPDLPAFVSTIDDYLRLEQRHSPAEQMFATVLTDDFEIGFRGGHQWKGLNGLRLYLTQRDGIFDERLELRQVLSYVPVQEDVIELTTRLEFFFRRWRAPSPVSEEFTGAAFHTWLIRIVDHETRVARVVIDGFANLNDNARAAFAIPDEGFDE</sequence>
<dbReference type="Proteomes" id="UP000070612">
    <property type="component" value="Unassembled WGS sequence"/>
</dbReference>
<dbReference type="PATRIC" id="fig|59750.3.peg.5839"/>
<keyword evidence="2" id="KW-1185">Reference proteome</keyword>
<comment type="caution">
    <text evidence="1">The sequence shown here is derived from an EMBL/GenBank/DDBJ whole genome shotgun (WGS) entry which is preliminary data.</text>
</comment>